<feature type="chain" id="PRO_5026257044" evidence="1">
    <location>
        <begin position="19"/>
        <end position="625"/>
    </location>
</feature>
<sequence>MLSSWSIPSIAASLVIQAAANAFGQAYPCTRLERMLAGFVEAGMELVRAKGKTAFAGLVAAKLDAAQIEHGLTLLLRLGIRLLEQGEVDAGEYLDPEGKWDFGFSRRHLDEISPFTEPFQDAAGQIFNLAPQQARAFRVFKAELDEDFHLQALAGTGKTFLIERLVDSLAGYRPLILAMTKAQLDALQARIGAGRVTGMTFAELAVRSLRLDPGRQGPGASDLSPRRTQADMALVARHLAFHPVGNLTASQVANVAYRSVFKFCTGRDTTIGAHHIPVYSNRISPAEKAVLVECAQRLWDETVRPLTSGLELPIRGYHRIKELSLSPTACIEPGYTHVIVDEAHDLPLPMAQFLDRCHLPVITLGDSCQRLDGAVAEHAPHVRRREIFHSLRSGREMEGAVNALIENNPVVHVHPLEGNRQQDTRVIYYHANRLPLPDDPTTILVWSEWGLFEWFQRLANAKARFSLLPGCAQGFRGFVEDCIHLYRDGVRPTHGAIFKFTSWEALRKEVAGKEAAFHRIDRLLEQGYSISDFERALINLDHSGKAPYKLGTVMAAKNIEVDSVMLTPELLASTGSSRHDAARAFAAIYTGGTRARHQLYVPGQLHDWATDVAARAASSRSGDKQ</sequence>
<feature type="signal peptide" evidence="1">
    <location>
        <begin position="1"/>
        <end position="18"/>
    </location>
</feature>
<keyword evidence="2" id="KW-0547">Nucleotide-binding</keyword>
<dbReference type="InterPro" id="IPR027417">
    <property type="entry name" value="P-loop_NTPase"/>
</dbReference>
<dbReference type="Gene3D" id="3.40.50.300">
    <property type="entry name" value="P-loop containing nucleotide triphosphate hydrolases"/>
    <property type="match status" value="1"/>
</dbReference>
<keyword evidence="2" id="KW-0347">Helicase</keyword>
<accession>A0A6G6J8E4</accession>
<keyword evidence="1" id="KW-0732">Signal</keyword>
<organism evidence="2 3">
    <name type="scientific">Pseudomonas nitroreducens</name>
    <dbReference type="NCBI Taxonomy" id="46680"/>
    <lineage>
        <taxon>Bacteria</taxon>
        <taxon>Pseudomonadati</taxon>
        <taxon>Pseudomonadota</taxon>
        <taxon>Gammaproteobacteria</taxon>
        <taxon>Pseudomonadales</taxon>
        <taxon>Pseudomonadaceae</taxon>
        <taxon>Pseudomonas</taxon>
    </lineage>
</organism>
<evidence type="ECO:0000313" key="3">
    <source>
        <dbReference type="Proteomes" id="UP000501063"/>
    </source>
</evidence>
<gene>
    <name evidence="2" type="ORF">G5B91_34155</name>
</gene>
<dbReference type="Proteomes" id="UP000501063">
    <property type="component" value="Plasmid pPniHBP1_1"/>
</dbReference>
<dbReference type="GO" id="GO:0004386">
    <property type="term" value="F:helicase activity"/>
    <property type="evidence" value="ECO:0007669"/>
    <property type="project" value="UniProtKB-KW"/>
</dbReference>
<geneLocation type="plasmid" evidence="3">
    <name>ppnihbp1_1</name>
</geneLocation>
<keyword evidence="2" id="KW-0067">ATP-binding</keyword>
<keyword evidence="2" id="KW-0378">Hydrolase</keyword>
<protein>
    <submittedName>
        <fullName evidence="2">Helicase</fullName>
    </submittedName>
</protein>
<name>A0A6G6J8E4_PSENT</name>
<dbReference type="EMBL" id="CP049142">
    <property type="protein sequence ID" value="QIE91655.1"/>
    <property type="molecule type" value="Genomic_DNA"/>
</dbReference>
<dbReference type="KEGG" id="pnt:G5B91_34155"/>
<evidence type="ECO:0000313" key="2">
    <source>
        <dbReference type="EMBL" id="QIE91655.1"/>
    </source>
</evidence>
<dbReference type="AlphaFoldDB" id="A0A6G6J8E4"/>
<reference evidence="2 3" key="1">
    <citation type="submission" date="2020-02" db="EMBL/GenBank/DDBJ databases">
        <title>Integrative conjugative elements (ICEs) and plasmids drive adaptation of Pseudomonas nitroreducens strain HBP1 to wastewater environment.</title>
        <authorList>
            <person name="Sentchilo V."/>
            <person name="Carraro N."/>
            <person name="Bertelli C."/>
            <person name="van der Meer J.R."/>
        </authorList>
    </citation>
    <scope>NUCLEOTIDE SEQUENCE [LARGE SCALE GENOMIC DNA]</scope>
    <source>
        <strain evidence="2 3">HBP1</strain>
        <plasmid evidence="3">ppnihbp1_1</plasmid>
    </source>
</reference>
<proteinExistence type="predicted"/>
<keyword evidence="2" id="KW-0614">Plasmid</keyword>
<dbReference type="SUPFAM" id="SSF52540">
    <property type="entry name" value="P-loop containing nucleoside triphosphate hydrolases"/>
    <property type="match status" value="1"/>
</dbReference>
<evidence type="ECO:0000256" key="1">
    <source>
        <dbReference type="SAM" id="SignalP"/>
    </source>
</evidence>